<dbReference type="OrthoDB" id="4081130at2759"/>
<dbReference type="RefSeq" id="XP_003682866.1">
    <property type="nucleotide sequence ID" value="XM_003682818.1"/>
</dbReference>
<gene>
    <name evidence="1" type="primary">TDEL0G02880</name>
    <name evidence="1" type="ORF">TDEL_0G02880</name>
</gene>
<reference evidence="1 2" key="1">
    <citation type="journal article" date="2011" name="Proc. Natl. Acad. Sci. U.S.A.">
        <title>Evolutionary erosion of yeast sex chromosomes by mating-type switching accidents.</title>
        <authorList>
            <person name="Gordon J.L."/>
            <person name="Armisen D."/>
            <person name="Proux-Wera E."/>
            <person name="Oheigeartaigh S.S."/>
            <person name="Byrne K.P."/>
            <person name="Wolfe K.H."/>
        </authorList>
    </citation>
    <scope>NUCLEOTIDE SEQUENCE [LARGE SCALE GENOMIC DNA]</scope>
    <source>
        <strain evidence="2">ATCC 10662 / CBS 1146 / NBRC 0425 / NCYC 2629 / NRRL Y-866</strain>
    </source>
</reference>
<organism evidence="1 2">
    <name type="scientific">Torulaspora delbrueckii</name>
    <name type="common">Yeast</name>
    <name type="synonym">Candida colliculosa</name>
    <dbReference type="NCBI Taxonomy" id="4950"/>
    <lineage>
        <taxon>Eukaryota</taxon>
        <taxon>Fungi</taxon>
        <taxon>Dikarya</taxon>
        <taxon>Ascomycota</taxon>
        <taxon>Saccharomycotina</taxon>
        <taxon>Saccharomycetes</taxon>
        <taxon>Saccharomycetales</taxon>
        <taxon>Saccharomycetaceae</taxon>
        <taxon>Torulaspora</taxon>
    </lineage>
</organism>
<sequence length="236" mass="26241">MLGVKAFARIRVLRASFFGLPKVGRRGVGSGIRWYASPAGYKKGEDAPGFKKIFLVALVGTLMFVQAANSLDKNKPKTSFSEEEFENVMNGLKRRVAMFPAGTLNVKFLPSSSESILKTIKAGPAAVIDPIEAVEHFRQQKDGIYEALLNDLKSKYGSDYTKKLPSGMLVMLIGKYMKEKCSMNDEVVIVNFPDTIKDAIKFENEVCTVSKVLVPKIDTDSEVCRYYETVHKVKPL</sequence>
<dbReference type="AlphaFoldDB" id="G8ZXN8"/>
<evidence type="ECO:0000313" key="1">
    <source>
        <dbReference type="EMBL" id="CCE93655.1"/>
    </source>
</evidence>
<dbReference type="Proteomes" id="UP000005627">
    <property type="component" value="Chromosome 7"/>
</dbReference>
<dbReference type="FunCoup" id="G8ZXN8">
    <property type="interactions" value="29"/>
</dbReference>
<dbReference type="EMBL" id="HE616748">
    <property type="protein sequence ID" value="CCE93655.1"/>
    <property type="molecule type" value="Genomic_DNA"/>
</dbReference>
<evidence type="ECO:0000313" key="2">
    <source>
        <dbReference type="Proteomes" id="UP000005627"/>
    </source>
</evidence>
<dbReference type="KEGG" id="tdl:TDEL_0G02880"/>
<dbReference type="GeneID" id="11504871"/>
<proteinExistence type="predicted"/>
<name>G8ZXN8_TORDE</name>
<dbReference type="eggNOG" id="ENOG502S2G9">
    <property type="taxonomic scope" value="Eukaryota"/>
</dbReference>
<dbReference type="HOGENOM" id="CLU_090420_0_0_1"/>
<protein>
    <recommendedName>
        <fullName evidence="3">Altered inheritance of mitochondria protein 36, mitochondrial</fullName>
    </recommendedName>
</protein>
<evidence type="ECO:0008006" key="3">
    <source>
        <dbReference type="Google" id="ProtNLM"/>
    </source>
</evidence>
<accession>G8ZXN8</accession>
<keyword evidence="2" id="KW-1185">Reference proteome</keyword>
<dbReference type="InParanoid" id="G8ZXN8"/>